<accession>A0A7R8ZRX1</accession>
<evidence type="ECO:0000256" key="1">
    <source>
        <dbReference type="SAM" id="MobiDB-lite"/>
    </source>
</evidence>
<feature type="non-terminal residue" evidence="2">
    <location>
        <position position="102"/>
    </location>
</feature>
<feature type="region of interest" description="Disordered" evidence="1">
    <location>
        <begin position="15"/>
        <end position="45"/>
    </location>
</feature>
<proteinExistence type="predicted"/>
<protein>
    <submittedName>
        <fullName evidence="2">Uncharacterized protein</fullName>
    </submittedName>
</protein>
<organism evidence="2">
    <name type="scientific">Cyprideis torosa</name>
    <dbReference type="NCBI Taxonomy" id="163714"/>
    <lineage>
        <taxon>Eukaryota</taxon>
        <taxon>Metazoa</taxon>
        <taxon>Ecdysozoa</taxon>
        <taxon>Arthropoda</taxon>
        <taxon>Crustacea</taxon>
        <taxon>Oligostraca</taxon>
        <taxon>Ostracoda</taxon>
        <taxon>Podocopa</taxon>
        <taxon>Podocopida</taxon>
        <taxon>Cytherocopina</taxon>
        <taxon>Cytheroidea</taxon>
        <taxon>Cytherideidae</taxon>
        <taxon>Cyprideis</taxon>
    </lineage>
</organism>
<reference evidence="2" key="1">
    <citation type="submission" date="2020-11" db="EMBL/GenBank/DDBJ databases">
        <authorList>
            <person name="Tran Van P."/>
        </authorList>
    </citation>
    <scope>NUCLEOTIDE SEQUENCE</scope>
</reference>
<dbReference type="EMBL" id="OB669558">
    <property type="protein sequence ID" value="CAD7234710.1"/>
    <property type="molecule type" value="Genomic_DNA"/>
</dbReference>
<sequence length="102" mass="11411">VSLVLQMQSLVEPVADLSGCSSPPQDRGMPLGRPPLRAQPKSRQLQYEISPRHQRTVEPKNEWKVFALTCKDPGQSRNASPRTTASRTREGFPRVYSYEACG</sequence>
<feature type="compositionally biased region" description="Polar residues" evidence="1">
    <location>
        <begin position="75"/>
        <end position="86"/>
    </location>
</feature>
<dbReference type="AlphaFoldDB" id="A0A7R8ZRX1"/>
<feature type="region of interest" description="Disordered" evidence="1">
    <location>
        <begin position="72"/>
        <end position="91"/>
    </location>
</feature>
<gene>
    <name evidence="2" type="ORF">CTOB1V02_LOCUS12526</name>
</gene>
<evidence type="ECO:0000313" key="2">
    <source>
        <dbReference type="EMBL" id="CAD7234710.1"/>
    </source>
</evidence>
<name>A0A7R8ZRX1_9CRUS</name>